<dbReference type="InterPro" id="IPR036709">
    <property type="entry name" value="Autotransporte_beta_dom_sf"/>
</dbReference>
<comment type="caution">
    <text evidence="2">The sequence shown here is derived from an EMBL/GenBank/DDBJ whole genome shotgun (WGS) entry which is preliminary data.</text>
</comment>
<evidence type="ECO:0000259" key="1">
    <source>
        <dbReference type="PROSITE" id="PS51208"/>
    </source>
</evidence>
<dbReference type="PROSITE" id="PS51208">
    <property type="entry name" value="AUTOTRANSPORTER"/>
    <property type="match status" value="1"/>
</dbReference>
<dbReference type="Gene3D" id="2.40.128.130">
    <property type="entry name" value="Autotransporter beta-domain"/>
    <property type="match status" value="1"/>
</dbReference>
<accession>A0A3D8J096</accession>
<dbReference type="NCBIfam" id="TIGR01414">
    <property type="entry name" value="autotrans_barl"/>
    <property type="match status" value="1"/>
</dbReference>
<gene>
    <name evidence="2" type="ORF">CQA58_04070</name>
</gene>
<dbReference type="SMART" id="SM00869">
    <property type="entry name" value="Autotransporter"/>
    <property type="match status" value="1"/>
</dbReference>
<dbReference type="RefSeq" id="WP_115569451.1">
    <property type="nucleotide sequence ID" value="NZ_NXLV01000005.1"/>
</dbReference>
<dbReference type="GO" id="GO:0019867">
    <property type="term" value="C:outer membrane"/>
    <property type="evidence" value="ECO:0007669"/>
    <property type="project" value="InterPro"/>
</dbReference>
<reference evidence="2 3" key="1">
    <citation type="submission" date="2018-04" db="EMBL/GenBank/DDBJ databases">
        <title>Novel Campyloabacter and Helicobacter Species and Strains.</title>
        <authorList>
            <person name="Mannion A.J."/>
            <person name="Shen Z."/>
            <person name="Fox J.G."/>
        </authorList>
    </citation>
    <scope>NUCLEOTIDE SEQUENCE [LARGE SCALE GENOMIC DNA]</scope>
    <source>
        <strain evidence="2 3">MIT 04-9366</strain>
    </source>
</reference>
<proteinExistence type="predicted"/>
<organism evidence="2 3">
    <name type="scientific">Helicobacter brantae</name>
    <dbReference type="NCBI Taxonomy" id="375927"/>
    <lineage>
        <taxon>Bacteria</taxon>
        <taxon>Pseudomonadati</taxon>
        <taxon>Campylobacterota</taxon>
        <taxon>Epsilonproteobacteria</taxon>
        <taxon>Campylobacterales</taxon>
        <taxon>Helicobacteraceae</taxon>
        <taxon>Helicobacter</taxon>
    </lineage>
</organism>
<sequence length="2435" mass="252196">MALGVSVAVATEPTFSLDGEAVESSVFGIQWTNDSNGSFTPQTSDGTSLVGKRIILVFNGSAENSGANGDTYDIKASSEVTNFTLTSTTTITATSIELRPSKVSSPTGKITTLDLSGVTSGYALVGDFKTGGGSGNTNIGKFGGQGIQGNVTLDGSASTEMYFTGSAGITGTLTISQNGTNTITFENGTIGGATTISNGNNTFNPTSQNIFAGGLTISGGTTTLLANGNKNINDMLGTTTLSGGTLAFGFAEDVENDNKIFNFNTSKQVEVTTTTTPEDGGEATTQTSQVNQLTITGGTLAFNGAKKVYFNNSDTTNQGDGTLTLTGGAVKFIVDPTITTANDNTAENAFLKGNITSDGGSVIFALNASDDSITGVNPFTNPNADSSSLSTYYVDGNITINSGGLSAFWDDSKGFVGKIATTNNHTLTFTPTNGLSGKNDVWFDSGTFKDGSNTISSISATTGTSHLVFEDVINIGTAPAEGTTPSNVITANGGSSMILFKNTTIINGNILSNSGNNNLYFNGDTTTINGNINTQTNRNTSITFNNGQNTINGNIATSRGTNSITLTQGSITINGNITSTRGNTQITFTAGENSIIGNIQSGSSDSGYAETGKYNQIAFGGTSASLGSSTQSVTLKADNSGTAGYDVSSLNTVIFGATTNNIYLSELGTNARNMTTTKLNFNALSFNNDENDNGEKQIASINTDKGNNIIGKNIASASDNSGTKYGNLYYSSNLFDIKNFSIHAGSISRYGIGLKDNFSDNFVSSDYTASGTFTFGNSSGDVANAIVANGSANNYINVSGTTTIYGNILINNKQTGGKSSNLLALTGDSATLGAENRKISVKITNSSYNGAGYQSYGNNTLLLGADINTLHISELSVDGDWGSTNPHKKTFNALSFNQGTNSANIAIISSSTGNNFIGKNIITQDGGYNANLFSNTSNAQLKDNFASVFVSSDYTANGTYTLGSITANGKGNNLVNISGNNSITGDILVQNNQKSGAEANNLFVLTGNSATLGTEDSKISIKITNSAGDGYGWRSYGNNTLLLGASTNTLYISELSIDGDFGSTNPQTKTFNALSFNQGTNSANITTISSSMGSNIIGKNIITQDGGYNTNLFSGTTIKGNFASTFMSSAYTASGTFTLGTITANSERNYINVENLTAGAITASGGSNYIYSNGTSSLTSISASGGNNTITLKGTTNTISGNILAKSSTNNYITLEGSSNNSIGGNITSLLGSNKIVFNSGNNSITGNILIDNKKTASGANNLFVLTGNSATLGAKGSEISIKITNLTNDGYGWYSYGNNTLLLGADTNTLYISELSVDGDWGSNNETPRTFNALSFNQGTSSANITTISSSRGNNIIGKNIITQDGGYNTNLFSDTTIKGNFASTFMSSAYTASGTFTLGTITANSGGANYINVENLTAGAITASGGNNHIGFTGNSLVSGDITKPNGTNNFTYLADNSTLTLQGATNRISTLTAVSGEATNKDTLIIDTSTNANATSIDKLVNGGNLIVSMKGATNSATLTLNNTSANSTLKALNLTEATSDMDKNILNLQARTTTILDEVNIASGKGLTINLNGTSTTLELDNGLSNSGNANISFEGSNGVFDSIIDTNGSGATTTINIANNKTGTIKGNITQSNDGANNVVFSGGTAKLTLQGSSNALNSVDSTSAGTLSLNSSNASTTTIAQLKGNNLTANFGGTNQATKLVIADSDTSNKTITLAGVSLEANSTNNTLDLTSLTSATISSAVSVNPTQGLSIALGSTDMTFTQGLSGSSVLSVSGISSFTTTSNDIQANTLNLMGNANAKATFKNTTTTLSTLNANAKGGNTLALDSSSNNVALTLANAINGVLDIELSGSATYSTTLTLNGGVIQSISATNGTSNAVIFSSGNSTINNAINSTSVASGKSLSLQVKSGVTLNAKGGIDNSSGGSINMELENNSKLYLGATSSLSSLTANNAVINIANMEVERPTRAITRNTLTIGKSGSGESYKGNAEFIIYVGGGQADNIVFNNVAKMDSNTKSSATITATGSYYSIINGNHTLVATVNDTGYNSTDGSTDNMNKLQGGEVLVGGSLMKTTLIEESDGNGVVKYYLGKGVDEGAPIQYQEVASSALTVNYDLFLANFNSLNKRMGELRESEHSNGVWARVFGGNMSNDFGSGSKTDYLTAQAGYDYSLSIGESARNFMGIAVAYGTSSTQGNTLSMDNILGSSGSIALSEVDSHMIEVGLYNSYVSDSGWYNDTIFKFDYIMSKFSLSNKTDLFTDTSNFAMVLSDEFGYRYKFGESEKGSWYIDPQVEVAFGYFNQSDFNRAMYDATGTIYDTTMRATQDTILTLRTRAGASLGKKFTTDKGFASLYVGAFYEYDYINGGNASVEGQIGGTIKSLDSIESNGRAVLNVGSNIELTKGARMYIDVEKSFGDKQRTFMQFNLGARYSF</sequence>
<evidence type="ECO:0000313" key="3">
    <source>
        <dbReference type="Proteomes" id="UP000257045"/>
    </source>
</evidence>
<dbReference type="OrthoDB" id="6053567at2"/>
<evidence type="ECO:0000313" key="2">
    <source>
        <dbReference type="EMBL" id="RDU70962.1"/>
    </source>
</evidence>
<protein>
    <recommendedName>
        <fullName evidence="1">Autotransporter domain-containing protein</fullName>
    </recommendedName>
</protein>
<dbReference type="InterPro" id="IPR006315">
    <property type="entry name" value="OM_autotransptr_brl_dom"/>
</dbReference>
<feature type="domain" description="Autotransporter" evidence="1">
    <location>
        <begin position="2137"/>
        <end position="2435"/>
    </location>
</feature>
<dbReference type="Proteomes" id="UP000257045">
    <property type="component" value="Unassembled WGS sequence"/>
</dbReference>
<dbReference type="SUPFAM" id="SSF103515">
    <property type="entry name" value="Autotransporter"/>
    <property type="match status" value="1"/>
</dbReference>
<keyword evidence="3" id="KW-1185">Reference proteome</keyword>
<dbReference type="InterPro" id="IPR005546">
    <property type="entry name" value="Autotransporte_beta"/>
</dbReference>
<name>A0A3D8J096_9HELI</name>
<dbReference type="EMBL" id="NXLV01000005">
    <property type="protein sequence ID" value="RDU70962.1"/>
    <property type="molecule type" value="Genomic_DNA"/>
</dbReference>